<dbReference type="InterPro" id="IPR028098">
    <property type="entry name" value="Glyco_trans_4-like_N"/>
</dbReference>
<dbReference type="Proteomes" id="UP000184048">
    <property type="component" value="Unassembled WGS sequence"/>
</dbReference>
<organism evidence="4 5">
    <name type="scientific">Flavisolibacter ginsengisoli DSM 18119</name>
    <dbReference type="NCBI Taxonomy" id="1121884"/>
    <lineage>
        <taxon>Bacteria</taxon>
        <taxon>Pseudomonadati</taxon>
        <taxon>Bacteroidota</taxon>
        <taxon>Chitinophagia</taxon>
        <taxon>Chitinophagales</taxon>
        <taxon>Chitinophagaceae</taxon>
        <taxon>Flavisolibacter</taxon>
    </lineage>
</organism>
<protein>
    <submittedName>
        <fullName evidence="4">Glycosyltransferase involved in cell wall bisynthesis</fullName>
    </submittedName>
</protein>
<reference evidence="4 5" key="1">
    <citation type="submission" date="2016-11" db="EMBL/GenBank/DDBJ databases">
        <authorList>
            <person name="Jaros S."/>
            <person name="Januszkiewicz K."/>
            <person name="Wedrychowicz H."/>
        </authorList>
    </citation>
    <scope>NUCLEOTIDE SEQUENCE [LARGE SCALE GENOMIC DNA]</scope>
    <source>
        <strain evidence="4 5">DSM 18119</strain>
    </source>
</reference>
<dbReference type="SUPFAM" id="SSF53756">
    <property type="entry name" value="UDP-Glycosyltransferase/glycogen phosphorylase"/>
    <property type="match status" value="1"/>
</dbReference>
<dbReference type="CDD" id="cd03809">
    <property type="entry name" value="GT4_MtfB-like"/>
    <property type="match status" value="1"/>
</dbReference>
<dbReference type="GO" id="GO:0016757">
    <property type="term" value="F:glycosyltransferase activity"/>
    <property type="evidence" value="ECO:0007669"/>
    <property type="project" value="InterPro"/>
</dbReference>
<proteinExistence type="predicted"/>
<keyword evidence="1 4" id="KW-0808">Transferase</keyword>
<dbReference type="AlphaFoldDB" id="A0A1M5BC76"/>
<dbReference type="OrthoDB" id="9801609at2"/>
<dbReference type="EMBL" id="FQUU01000010">
    <property type="protein sequence ID" value="SHF40171.1"/>
    <property type="molecule type" value="Genomic_DNA"/>
</dbReference>
<name>A0A1M5BC76_9BACT</name>
<dbReference type="Pfam" id="PF00534">
    <property type="entry name" value="Glycos_transf_1"/>
    <property type="match status" value="1"/>
</dbReference>
<dbReference type="STRING" id="1121884.SAMN02745131_02521"/>
<dbReference type="RefSeq" id="WP_072835694.1">
    <property type="nucleotide sequence ID" value="NZ_FQUU01000010.1"/>
</dbReference>
<keyword evidence="5" id="KW-1185">Reference proteome</keyword>
<evidence type="ECO:0000259" key="2">
    <source>
        <dbReference type="Pfam" id="PF00534"/>
    </source>
</evidence>
<dbReference type="PANTHER" id="PTHR46401">
    <property type="entry name" value="GLYCOSYLTRANSFERASE WBBK-RELATED"/>
    <property type="match status" value="1"/>
</dbReference>
<gene>
    <name evidence="4" type="ORF">SAMN02745131_02521</name>
</gene>
<sequence length="379" mass="43397">MKIGFDGKRAFHNTTGLGNYSRTLIRGLATWYPEHEYYLFNPKPSRKFSKPVFPQVHEVLPAGLINKTFSSAWRSSWVKKDLEQLGIQLYHGLSHEIPHGIQHTAIRSVVTIHDLIFERYPEQFGKINVLIYRHKFQYSCRNANHIIAISQQTKQDIIDWYGISEEKIDVCYQSCDPVFAEVIAESEKQRTRKRYNLPQQFFLYVGSIIERKNLLGICQAMYINGNSSLPLVVIGDGRAYKQKVKEYIHEKGLSSQVIFLSETQPIGKDTRELATIYQLSTALVYPSCFEGFGIPVLEAMWSGVPVITSSVSCLPETGGEAALYVDPSNPESMAGAMKRIQDNEDLRREMIILGHRQAENFTLEKCTDEIMRVYKKLMK</sequence>
<evidence type="ECO:0000313" key="5">
    <source>
        <dbReference type="Proteomes" id="UP000184048"/>
    </source>
</evidence>
<feature type="domain" description="Glycosyl transferase family 1" evidence="2">
    <location>
        <begin position="187"/>
        <end position="351"/>
    </location>
</feature>
<accession>A0A1M5BC76</accession>
<evidence type="ECO:0000259" key="3">
    <source>
        <dbReference type="Pfam" id="PF13439"/>
    </source>
</evidence>
<dbReference type="PANTHER" id="PTHR46401:SF2">
    <property type="entry name" value="GLYCOSYLTRANSFERASE WBBK-RELATED"/>
    <property type="match status" value="1"/>
</dbReference>
<evidence type="ECO:0000256" key="1">
    <source>
        <dbReference type="ARBA" id="ARBA00022679"/>
    </source>
</evidence>
<feature type="domain" description="Glycosyltransferase subfamily 4-like N-terminal" evidence="3">
    <location>
        <begin position="16"/>
        <end position="174"/>
    </location>
</feature>
<evidence type="ECO:0000313" key="4">
    <source>
        <dbReference type="EMBL" id="SHF40171.1"/>
    </source>
</evidence>
<dbReference type="Gene3D" id="3.40.50.2000">
    <property type="entry name" value="Glycogen Phosphorylase B"/>
    <property type="match status" value="2"/>
</dbReference>
<dbReference type="Pfam" id="PF13439">
    <property type="entry name" value="Glyco_transf_4"/>
    <property type="match status" value="1"/>
</dbReference>
<dbReference type="InterPro" id="IPR001296">
    <property type="entry name" value="Glyco_trans_1"/>
</dbReference>